<dbReference type="AlphaFoldDB" id="H8XVS9"/>
<keyword evidence="5" id="KW-0227">DNA damage</keyword>
<gene>
    <name evidence="11" type="ordered locus">KQS_10585</name>
</gene>
<dbReference type="HOGENOM" id="CLU_060500_0_1_10"/>
<name>H8XVS9_FLAIG</name>
<evidence type="ECO:0000256" key="8">
    <source>
        <dbReference type="ARBA" id="ARBA00023204"/>
    </source>
</evidence>
<dbReference type="InterPro" id="IPR051547">
    <property type="entry name" value="TDP2-like"/>
</dbReference>
<dbReference type="Gene3D" id="3.60.10.10">
    <property type="entry name" value="Endonuclease/exonuclease/phosphatase"/>
    <property type="match status" value="1"/>
</dbReference>
<dbReference type="GO" id="GO:0046872">
    <property type="term" value="F:metal ion binding"/>
    <property type="evidence" value="ECO:0007669"/>
    <property type="project" value="UniProtKB-KW"/>
</dbReference>
<reference evidence="12" key="2">
    <citation type="submission" date="2012-03" db="EMBL/GenBank/DDBJ databases">
        <title>Complete genome sequence of Flavobacterium indicum GPTSA100-9T, isolated from warm spring water.</title>
        <authorList>
            <person name="Barbier P."/>
            <person name="Houel A."/>
            <person name="Loux V."/>
            <person name="Poulain J."/>
            <person name="Bernardet J.-F."/>
            <person name="Touchon M."/>
            <person name="Duchaud E."/>
        </authorList>
    </citation>
    <scope>NUCLEOTIDE SEQUENCE [LARGE SCALE GENOMIC DNA]</scope>
    <source>
        <strain evidence="12">DSM 17447 / CIP 109464 / GPTSA100-9</strain>
    </source>
</reference>
<dbReference type="PANTHER" id="PTHR15822:SF4">
    <property type="entry name" value="TYROSYL-DNA PHOSPHODIESTERASE 2"/>
    <property type="match status" value="1"/>
</dbReference>
<dbReference type="eggNOG" id="COG3021">
    <property type="taxonomic scope" value="Bacteria"/>
</dbReference>
<dbReference type="EMBL" id="HE774682">
    <property type="protein sequence ID" value="CCG54043.1"/>
    <property type="molecule type" value="Genomic_DNA"/>
</dbReference>
<keyword evidence="9" id="KW-0812">Transmembrane</keyword>
<organism evidence="11 12">
    <name type="scientific">Flavobacterium indicum (strain DSM 17447 / CIP 109464 / GPTSA100-9)</name>
    <dbReference type="NCBI Taxonomy" id="1094466"/>
    <lineage>
        <taxon>Bacteria</taxon>
        <taxon>Pseudomonadati</taxon>
        <taxon>Bacteroidota</taxon>
        <taxon>Flavobacteriia</taxon>
        <taxon>Flavobacteriales</taxon>
        <taxon>Flavobacteriaceae</taxon>
        <taxon>Flavobacterium</taxon>
    </lineage>
</organism>
<keyword evidence="7" id="KW-0460">Magnesium</keyword>
<dbReference type="RefSeq" id="WP_014389161.1">
    <property type="nucleotide sequence ID" value="NC_017025.1"/>
</dbReference>
<evidence type="ECO:0000256" key="3">
    <source>
        <dbReference type="ARBA" id="ARBA00022722"/>
    </source>
</evidence>
<dbReference type="InterPro" id="IPR005135">
    <property type="entry name" value="Endo/exonuclease/phosphatase"/>
</dbReference>
<keyword evidence="12" id="KW-1185">Reference proteome</keyword>
<keyword evidence="9" id="KW-1133">Transmembrane helix</keyword>
<evidence type="ECO:0000256" key="5">
    <source>
        <dbReference type="ARBA" id="ARBA00022763"/>
    </source>
</evidence>
<evidence type="ECO:0000313" key="11">
    <source>
        <dbReference type="EMBL" id="CCG54043.1"/>
    </source>
</evidence>
<evidence type="ECO:0000259" key="10">
    <source>
        <dbReference type="Pfam" id="PF03372"/>
    </source>
</evidence>
<sequence length="351" mass="41315">MLKGLSWISKTMLLLNVVLVLTTLMAYLLPFLAPKWFPILSVLTLFLPLFLIFNLLFFIYWFIQFKKYIFISGIALLLGITFINKFYNFKETVLPVSNSDFTIMSYNVRLFNKFKWDLKANIPKQIANLVDEKKPDILCIQEYSDFEQTRFSNYKYQHIFKEGKNIIVGNAIFSKYKIIDKGKITFPESNNNVVYADIVKENDTLRVYSMHLQSIKISTAIDDEDIQQMDENKTRTILKRISKAFTKQQIQAELIKQHYQDCKYKKVICGDMNNSAFSYVYRTIKGSMEDAFETNGAGFGKTYNFKYYPARIDYILVDKKMQVKEFETLNDFYNSDHFPLLARLNFSKEKL</sequence>
<evidence type="ECO:0000256" key="4">
    <source>
        <dbReference type="ARBA" id="ARBA00022723"/>
    </source>
</evidence>
<dbReference type="PATRIC" id="fig|1094466.5.peg.2078"/>
<keyword evidence="9" id="KW-0472">Membrane</keyword>
<feature type="domain" description="Endonuclease/exonuclease/phosphatase" evidence="10">
    <location>
        <begin position="104"/>
        <end position="337"/>
    </location>
</feature>
<feature type="transmembrane region" description="Helical" evidence="9">
    <location>
        <begin position="12"/>
        <end position="33"/>
    </location>
</feature>
<keyword evidence="6" id="KW-0378">Hydrolase</keyword>
<evidence type="ECO:0000313" key="12">
    <source>
        <dbReference type="Proteomes" id="UP000007599"/>
    </source>
</evidence>
<dbReference type="GO" id="GO:0016787">
    <property type="term" value="F:hydrolase activity"/>
    <property type="evidence" value="ECO:0007669"/>
    <property type="project" value="UniProtKB-KW"/>
</dbReference>
<dbReference type="InterPro" id="IPR036691">
    <property type="entry name" value="Endo/exonu/phosph_ase_sf"/>
</dbReference>
<evidence type="ECO:0000256" key="2">
    <source>
        <dbReference type="ARBA" id="ARBA00001946"/>
    </source>
</evidence>
<dbReference type="PANTHER" id="PTHR15822">
    <property type="entry name" value="TRAF AND TNF RECEPTOR-ASSOCIATED PROTEIN"/>
    <property type="match status" value="1"/>
</dbReference>
<dbReference type="SUPFAM" id="SSF56219">
    <property type="entry name" value="DNase I-like"/>
    <property type="match status" value="1"/>
</dbReference>
<evidence type="ECO:0000256" key="6">
    <source>
        <dbReference type="ARBA" id="ARBA00022801"/>
    </source>
</evidence>
<protein>
    <recommendedName>
        <fullName evidence="10">Endonuclease/exonuclease/phosphatase domain-containing protein</fullName>
    </recommendedName>
</protein>
<dbReference type="CDD" id="cd09084">
    <property type="entry name" value="EEP-2"/>
    <property type="match status" value="1"/>
</dbReference>
<dbReference type="Pfam" id="PF03372">
    <property type="entry name" value="Exo_endo_phos"/>
    <property type="match status" value="1"/>
</dbReference>
<dbReference type="STRING" id="1094466.KQS_10585"/>
<evidence type="ECO:0000256" key="1">
    <source>
        <dbReference type="ARBA" id="ARBA00001936"/>
    </source>
</evidence>
<reference evidence="11 12" key="1">
    <citation type="journal article" date="2012" name="J. Bacteriol.">
        <title>Complete Genome Sequence of Flavobacterium indicum GPSTA100-9T, Isolated from Warm Spring Water.</title>
        <authorList>
            <person name="Barbier P."/>
            <person name="Houel A."/>
            <person name="Loux V."/>
            <person name="Poulain J."/>
            <person name="Bernardet J.F."/>
            <person name="Touchon M."/>
            <person name="Duchaud E."/>
        </authorList>
    </citation>
    <scope>NUCLEOTIDE SEQUENCE [LARGE SCALE GENOMIC DNA]</scope>
    <source>
        <strain evidence="12">DSM 17447 / CIP 109464 / GPTSA100-9</strain>
    </source>
</reference>
<evidence type="ECO:0000256" key="7">
    <source>
        <dbReference type="ARBA" id="ARBA00022842"/>
    </source>
</evidence>
<feature type="transmembrane region" description="Helical" evidence="9">
    <location>
        <begin position="68"/>
        <end position="87"/>
    </location>
</feature>
<comment type="cofactor">
    <cofactor evidence="2">
        <name>Mg(2+)</name>
        <dbReference type="ChEBI" id="CHEBI:18420"/>
    </cofactor>
</comment>
<keyword evidence="3" id="KW-0540">Nuclease</keyword>
<keyword evidence="8" id="KW-0234">DNA repair</keyword>
<dbReference type="Proteomes" id="UP000007599">
    <property type="component" value="Chromosome I"/>
</dbReference>
<accession>H8XVS9</accession>
<feature type="transmembrane region" description="Helical" evidence="9">
    <location>
        <begin position="39"/>
        <end position="61"/>
    </location>
</feature>
<evidence type="ECO:0000256" key="9">
    <source>
        <dbReference type="SAM" id="Phobius"/>
    </source>
</evidence>
<keyword evidence="4" id="KW-0479">Metal-binding</keyword>
<comment type="cofactor">
    <cofactor evidence="1">
        <name>Mn(2+)</name>
        <dbReference type="ChEBI" id="CHEBI:29035"/>
    </cofactor>
</comment>
<dbReference type="GO" id="GO:0006281">
    <property type="term" value="P:DNA repair"/>
    <property type="evidence" value="ECO:0007669"/>
    <property type="project" value="UniProtKB-KW"/>
</dbReference>
<dbReference type="KEGG" id="fin:KQS_10585"/>
<proteinExistence type="predicted"/>
<dbReference type="GO" id="GO:0004518">
    <property type="term" value="F:nuclease activity"/>
    <property type="evidence" value="ECO:0007669"/>
    <property type="project" value="UniProtKB-KW"/>
</dbReference>